<dbReference type="Proteomes" id="UP000821853">
    <property type="component" value="Unassembled WGS sequence"/>
</dbReference>
<dbReference type="SUPFAM" id="SSF52266">
    <property type="entry name" value="SGNH hydrolase"/>
    <property type="match status" value="1"/>
</dbReference>
<feature type="compositionally biased region" description="Basic and acidic residues" evidence="1">
    <location>
        <begin position="155"/>
        <end position="164"/>
    </location>
</feature>
<dbReference type="EMBL" id="JABSTR010000003">
    <property type="protein sequence ID" value="KAH9365490.1"/>
    <property type="molecule type" value="Genomic_DNA"/>
</dbReference>
<organism evidence="2 3">
    <name type="scientific">Haemaphysalis longicornis</name>
    <name type="common">Bush tick</name>
    <dbReference type="NCBI Taxonomy" id="44386"/>
    <lineage>
        <taxon>Eukaryota</taxon>
        <taxon>Metazoa</taxon>
        <taxon>Ecdysozoa</taxon>
        <taxon>Arthropoda</taxon>
        <taxon>Chelicerata</taxon>
        <taxon>Arachnida</taxon>
        <taxon>Acari</taxon>
        <taxon>Parasitiformes</taxon>
        <taxon>Ixodida</taxon>
        <taxon>Ixodoidea</taxon>
        <taxon>Ixodidae</taxon>
        <taxon>Haemaphysalinae</taxon>
        <taxon>Haemaphysalis</taxon>
    </lineage>
</organism>
<accession>A0A9J6FQA8</accession>
<comment type="caution">
    <text evidence="2">The sequence shown here is derived from an EMBL/GenBank/DDBJ whole genome shotgun (WGS) entry which is preliminary data.</text>
</comment>
<reference evidence="2 3" key="1">
    <citation type="journal article" date="2020" name="Cell">
        <title>Large-Scale Comparative Analyses of Tick Genomes Elucidate Their Genetic Diversity and Vector Capacities.</title>
        <authorList>
            <consortium name="Tick Genome and Microbiome Consortium (TIGMIC)"/>
            <person name="Jia N."/>
            <person name="Wang J."/>
            <person name="Shi W."/>
            <person name="Du L."/>
            <person name="Sun Y."/>
            <person name="Zhan W."/>
            <person name="Jiang J.F."/>
            <person name="Wang Q."/>
            <person name="Zhang B."/>
            <person name="Ji P."/>
            <person name="Bell-Sakyi L."/>
            <person name="Cui X.M."/>
            <person name="Yuan T.T."/>
            <person name="Jiang B.G."/>
            <person name="Yang W.F."/>
            <person name="Lam T.T."/>
            <person name="Chang Q.C."/>
            <person name="Ding S.J."/>
            <person name="Wang X.J."/>
            <person name="Zhu J.G."/>
            <person name="Ruan X.D."/>
            <person name="Zhao L."/>
            <person name="Wei J.T."/>
            <person name="Ye R.Z."/>
            <person name="Que T.C."/>
            <person name="Du C.H."/>
            <person name="Zhou Y.H."/>
            <person name="Cheng J.X."/>
            <person name="Dai P.F."/>
            <person name="Guo W.B."/>
            <person name="Han X.H."/>
            <person name="Huang E.J."/>
            <person name="Li L.F."/>
            <person name="Wei W."/>
            <person name="Gao Y.C."/>
            <person name="Liu J.Z."/>
            <person name="Shao H.Z."/>
            <person name="Wang X."/>
            <person name="Wang C.C."/>
            <person name="Yang T.C."/>
            <person name="Huo Q.B."/>
            <person name="Li W."/>
            <person name="Chen H.Y."/>
            <person name="Chen S.E."/>
            <person name="Zhou L.G."/>
            <person name="Ni X.B."/>
            <person name="Tian J.H."/>
            <person name="Sheng Y."/>
            <person name="Liu T."/>
            <person name="Pan Y.S."/>
            <person name="Xia L.Y."/>
            <person name="Li J."/>
            <person name="Zhao F."/>
            <person name="Cao W.C."/>
        </authorList>
    </citation>
    <scope>NUCLEOTIDE SEQUENCE [LARGE SCALE GENOMIC DNA]</scope>
    <source>
        <strain evidence="2">HaeL-2018</strain>
    </source>
</reference>
<dbReference type="AlphaFoldDB" id="A0A9J6FQA8"/>
<feature type="region of interest" description="Disordered" evidence="1">
    <location>
        <begin position="120"/>
        <end position="172"/>
    </location>
</feature>
<evidence type="ECO:0000256" key="1">
    <source>
        <dbReference type="SAM" id="MobiDB-lite"/>
    </source>
</evidence>
<gene>
    <name evidence="2" type="ORF">HPB48_019918</name>
</gene>
<evidence type="ECO:0000313" key="2">
    <source>
        <dbReference type="EMBL" id="KAH9365490.1"/>
    </source>
</evidence>
<name>A0A9J6FQA8_HAELO</name>
<keyword evidence="3" id="KW-1185">Reference proteome</keyword>
<dbReference type="VEuPathDB" id="VectorBase:HLOH_047402"/>
<sequence>MLRLKDTKNCWWPFDKCCPNVRAIYATLVLPRSQNRRRRYLNQPFVTRCNLEAGKFNNLLRNHCRQVKGLFYLDHELQWIPPVRALAADGLQPSFEGVAIMASHLQQLLRRELRRAPPTWLNEPVTSSAGQLQPAARRPPTPPLLTNIGTTQTDGARERQHESPRPTPPPRL</sequence>
<protein>
    <submittedName>
        <fullName evidence="2">Uncharacterized protein</fullName>
    </submittedName>
</protein>
<evidence type="ECO:0000313" key="3">
    <source>
        <dbReference type="Proteomes" id="UP000821853"/>
    </source>
</evidence>
<dbReference type="OrthoDB" id="10072345at2759"/>
<proteinExistence type="predicted"/>